<feature type="transmembrane region" description="Helical" evidence="6">
    <location>
        <begin position="184"/>
        <end position="205"/>
    </location>
</feature>
<proteinExistence type="predicted"/>
<dbReference type="AlphaFoldDB" id="A0A5R8KKN1"/>
<feature type="transmembrane region" description="Helical" evidence="6">
    <location>
        <begin position="246"/>
        <end position="271"/>
    </location>
</feature>
<evidence type="ECO:0000256" key="3">
    <source>
        <dbReference type="ARBA" id="ARBA00022692"/>
    </source>
</evidence>
<keyword evidence="3 6" id="KW-0812">Transmembrane</keyword>
<evidence type="ECO:0000256" key="5">
    <source>
        <dbReference type="ARBA" id="ARBA00023136"/>
    </source>
</evidence>
<keyword evidence="5 6" id="KW-0472">Membrane</keyword>
<comment type="subcellular location">
    <subcellularLocation>
        <location evidence="1">Cell membrane</location>
        <topology evidence="1">Multi-pass membrane protein</topology>
    </subcellularLocation>
</comment>
<comment type="caution">
    <text evidence="7">The sequence shown here is derived from an EMBL/GenBank/DDBJ whole genome shotgun (WGS) entry which is preliminary data.</text>
</comment>
<keyword evidence="2" id="KW-1003">Cell membrane</keyword>
<evidence type="ECO:0000256" key="6">
    <source>
        <dbReference type="SAM" id="Phobius"/>
    </source>
</evidence>
<feature type="transmembrane region" description="Helical" evidence="6">
    <location>
        <begin position="217"/>
        <end position="240"/>
    </location>
</feature>
<dbReference type="Proteomes" id="UP000306196">
    <property type="component" value="Unassembled WGS sequence"/>
</dbReference>
<gene>
    <name evidence="7" type="ORF">FEM03_01540</name>
</gene>
<evidence type="ECO:0000313" key="7">
    <source>
        <dbReference type="EMBL" id="TLD72781.1"/>
    </source>
</evidence>
<evidence type="ECO:0000256" key="2">
    <source>
        <dbReference type="ARBA" id="ARBA00022475"/>
    </source>
</evidence>
<dbReference type="OrthoDB" id="9797028at2"/>
<keyword evidence="4 6" id="KW-1133">Transmembrane helix</keyword>
<feature type="transmembrane region" description="Helical" evidence="6">
    <location>
        <begin position="147"/>
        <end position="169"/>
    </location>
</feature>
<reference evidence="7 8" key="1">
    <citation type="submission" date="2019-05" db="EMBL/GenBank/DDBJ databases">
        <title>Verrucobacter flavum gen. nov., sp. nov. a new member of the family Verrucomicrobiaceae.</title>
        <authorList>
            <person name="Szuroczki S."/>
            <person name="Abbaszade G."/>
            <person name="Szabo A."/>
            <person name="Felfoldi T."/>
            <person name="Schumann P."/>
            <person name="Boka K."/>
            <person name="Keki Z."/>
            <person name="Toumi M."/>
            <person name="Toth E."/>
        </authorList>
    </citation>
    <scope>NUCLEOTIDE SEQUENCE [LARGE SCALE GENOMIC DNA]</scope>
    <source>
        <strain evidence="7 8">MG-N-17</strain>
    </source>
</reference>
<dbReference type="NCBIfam" id="TIGR00765">
    <property type="entry name" value="yihY_not_rbn"/>
    <property type="match status" value="1"/>
</dbReference>
<accession>A0A5R8KKN1</accession>
<feature type="transmembrane region" description="Helical" evidence="6">
    <location>
        <begin position="35"/>
        <end position="58"/>
    </location>
</feature>
<dbReference type="GO" id="GO:0005886">
    <property type="term" value="C:plasma membrane"/>
    <property type="evidence" value="ECO:0007669"/>
    <property type="project" value="UniProtKB-SubCell"/>
</dbReference>
<dbReference type="Pfam" id="PF03631">
    <property type="entry name" value="Virul_fac_BrkB"/>
    <property type="match status" value="1"/>
</dbReference>
<dbReference type="InterPro" id="IPR017039">
    <property type="entry name" value="Virul_fac_BrkB"/>
</dbReference>
<dbReference type="RefSeq" id="WP_138084403.1">
    <property type="nucleotide sequence ID" value="NZ_VAUV01000001.1"/>
</dbReference>
<evidence type="ECO:0000256" key="1">
    <source>
        <dbReference type="ARBA" id="ARBA00004651"/>
    </source>
</evidence>
<sequence length="368" mass="39130">MSLKTSITENRVVQLFTVTFTKWNEAKALRLAAALSYYSVFSIAPLLVIAVGVAGLVLGVEAVQGQLEGQLKSVLGERAAEAVQSLVQNASKPSQGWLATITGTGALVLGSSAFFVQLKDALNTIWGVQTKDGAGVVGLLKDRVINFGMVLVIGFFLLVSLVLSTAIAALNKYLGSILGLPGEIWAVAAFIISMAMVTALFALIFKILPDAKIQWRNVWIGALLTAVLFEIGKFGLSFYLGRESTASSYGAAASVVLLLLWLYYASCILLFGAEFTRVYSLSTEGAVEPGKNAELATPETLAAEGNAKRIESGAHELPIAPPSSELVPRPVPSRRRDGPVCSPAFKVAVGVSFLVGVTLELRQLINRR</sequence>
<name>A0A5R8KKN1_9BACT</name>
<feature type="transmembrane region" description="Helical" evidence="6">
    <location>
        <begin position="96"/>
        <end position="116"/>
    </location>
</feature>
<organism evidence="7 8">
    <name type="scientific">Phragmitibacter flavus</name>
    <dbReference type="NCBI Taxonomy" id="2576071"/>
    <lineage>
        <taxon>Bacteria</taxon>
        <taxon>Pseudomonadati</taxon>
        <taxon>Verrucomicrobiota</taxon>
        <taxon>Verrucomicrobiia</taxon>
        <taxon>Verrucomicrobiales</taxon>
        <taxon>Verrucomicrobiaceae</taxon>
        <taxon>Phragmitibacter</taxon>
    </lineage>
</organism>
<dbReference type="EMBL" id="VAUV01000001">
    <property type="protein sequence ID" value="TLD72781.1"/>
    <property type="molecule type" value="Genomic_DNA"/>
</dbReference>
<dbReference type="PANTHER" id="PTHR30213:SF1">
    <property type="entry name" value="INNER MEMBRANE PROTEIN YHJD"/>
    <property type="match status" value="1"/>
</dbReference>
<protein>
    <submittedName>
        <fullName evidence="7">YihY/virulence factor BrkB family protein</fullName>
    </submittedName>
</protein>
<dbReference type="PANTHER" id="PTHR30213">
    <property type="entry name" value="INNER MEMBRANE PROTEIN YHJD"/>
    <property type="match status" value="1"/>
</dbReference>
<evidence type="ECO:0000256" key="4">
    <source>
        <dbReference type="ARBA" id="ARBA00022989"/>
    </source>
</evidence>
<keyword evidence="8" id="KW-1185">Reference proteome</keyword>
<evidence type="ECO:0000313" key="8">
    <source>
        <dbReference type="Proteomes" id="UP000306196"/>
    </source>
</evidence>